<comment type="function">
    <text evidence="3">Facilitates protein transport into the nucleus. Interacts with various nucleoporins and with Ran-GDP. Could be part of a multicomponent system of cytosolic factors that assemble at the pore complex during nuclear import.</text>
</comment>
<comment type="subcellular location">
    <subcellularLocation>
        <location evidence="5">Cytoplasm</location>
    </subcellularLocation>
    <subcellularLocation>
        <location evidence="5">Nucleus</location>
    </subcellularLocation>
    <subcellularLocation>
        <location evidence="1">Nucleus envelope</location>
    </subcellularLocation>
</comment>
<evidence type="ECO:0000256" key="4">
    <source>
        <dbReference type="ARBA" id="ARBA00062736"/>
    </source>
</evidence>
<feature type="domain" description="NTF2" evidence="6">
    <location>
        <begin position="23"/>
        <end position="137"/>
    </location>
</feature>
<dbReference type="PANTHER" id="PTHR12612">
    <property type="entry name" value="NUCLEAR TRANSPORT FACTOR 2"/>
    <property type="match status" value="1"/>
</dbReference>
<evidence type="ECO:0000256" key="2">
    <source>
        <dbReference type="ARBA" id="ARBA00022490"/>
    </source>
</evidence>
<keyword evidence="5" id="KW-0813">Transport</keyword>
<dbReference type="InterPro" id="IPR032710">
    <property type="entry name" value="NTF2-like_dom_sf"/>
</dbReference>
<keyword evidence="2 5" id="KW-0963">Cytoplasm</keyword>
<evidence type="ECO:0000256" key="5">
    <source>
        <dbReference type="RuleBase" id="RU369002"/>
    </source>
</evidence>
<evidence type="ECO:0000313" key="8">
    <source>
        <dbReference type="Proteomes" id="UP001168098"/>
    </source>
</evidence>
<gene>
    <name evidence="7" type="ORF">PVL29_012359</name>
</gene>
<dbReference type="GO" id="GO:0005635">
    <property type="term" value="C:nuclear envelope"/>
    <property type="evidence" value="ECO:0007669"/>
    <property type="project" value="UniProtKB-SubCell"/>
</dbReference>
<dbReference type="InterPro" id="IPR045875">
    <property type="entry name" value="NTF2"/>
</dbReference>
<evidence type="ECO:0000256" key="1">
    <source>
        <dbReference type="ARBA" id="ARBA00004259"/>
    </source>
</evidence>
<accession>A0AA39DN59</accession>
<dbReference type="InterPro" id="IPR002075">
    <property type="entry name" value="NTF2_dom"/>
</dbReference>
<dbReference type="SUPFAM" id="SSF54427">
    <property type="entry name" value="NTF2-like"/>
    <property type="match status" value="1"/>
</dbReference>
<dbReference type="GO" id="GO:0006606">
    <property type="term" value="P:protein import into nucleus"/>
    <property type="evidence" value="ECO:0007669"/>
    <property type="project" value="UniProtKB-ARBA"/>
</dbReference>
<dbReference type="CDD" id="cd00780">
    <property type="entry name" value="NTF2"/>
    <property type="match status" value="1"/>
</dbReference>
<dbReference type="AlphaFoldDB" id="A0AA39DN59"/>
<keyword evidence="5" id="KW-0653">Protein transport</keyword>
<dbReference type="GO" id="GO:0051028">
    <property type="term" value="P:mRNA transport"/>
    <property type="evidence" value="ECO:0007669"/>
    <property type="project" value="UniProtKB-UniRule"/>
</dbReference>
<protein>
    <recommendedName>
        <fullName evidence="5">NTF2-related export protein</fullName>
    </recommendedName>
</protein>
<dbReference type="EMBL" id="JARBHA010000010">
    <property type="protein sequence ID" value="KAJ9689620.1"/>
    <property type="molecule type" value="Genomic_DNA"/>
</dbReference>
<dbReference type="Gene3D" id="3.10.450.50">
    <property type="match status" value="1"/>
</dbReference>
<comment type="function">
    <text evidence="5">Has a role in nuclear-cytoplasmic transport of proteins and mRNAs.</text>
</comment>
<sequence length="140" mass="15872">MGLGEWGKRGRGREEMEEQVEGVGRAFVDHYYYLFDNDRSSLSSLYHSNSMLTFEGHKVQGVDEISRKLNLLPFDQCQHAISTIDSQPSSFTGGIVVFVSGSLKLPGEEHQLRFSQMFHLVPSSEGSFFVQNDIFRLNYG</sequence>
<dbReference type="Pfam" id="PF02136">
    <property type="entry name" value="NTF2"/>
    <property type="match status" value="1"/>
</dbReference>
<dbReference type="FunFam" id="3.10.450.50:FF:000005">
    <property type="entry name" value="Nuclear transport factor 2"/>
    <property type="match status" value="1"/>
</dbReference>
<keyword evidence="8" id="KW-1185">Reference proteome</keyword>
<keyword evidence="5" id="KW-0539">Nucleus</keyword>
<dbReference type="Proteomes" id="UP001168098">
    <property type="component" value="Unassembled WGS sequence"/>
</dbReference>
<organism evidence="7 8">
    <name type="scientific">Vitis rotundifolia</name>
    <name type="common">Muscadine grape</name>
    <dbReference type="NCBI Taxonomy" id="103349"/>
    <lineage>
        <taxon>Eukaryota</taxon>
        <taxon>Viridiplantae</taxon>
        <taxon>Streptophyta</taxon>
        <taxon>Embryophyta</taxon>
        <taxon>Tracheophyta</taxon>
        <taxon>Spermatophyta</taxon>
        <taxon>Magnoliopsida</taxon>
        <taxon>eudicotyledons</taxon>
        <taxon>Gunneridae</taxon>
        <taxon>Pentapetalae</taxon>
        <taxon>rosids</taxon>
        <taxon>Vitales</taxon>
        <taxon>Vitaceae</taxon>
        <taxon>Viteae</taxon>
        <taxon>Vitis</taxon>
    </lineage>
</organism>
<dbReference type="InterPro" id="IPR018222">
    <property type="entry name" value="Nuclear_transport_factor_2_euk"/>
</dbReference>
<dbReference type="GO" id="GO:0005737">
    <property type="term" value="C:cytoplasm"/>
    <property type="evidence" value="ECO:0007669"/>
    <property type="project" value="UniProtKB-SubCell"/>
</dbReference>
<reference evidence="7 8" key="1">
    <citation type="journal article" date="2023" name="BMC Biotechnol.">
        <title>Vitis rotundifolia cv Carlos genome sequencing.</title>
        <authorList>
            <person name="Huff M."/>
            <person name="Hulse-Kemp A."/>
            <person name="Scheffler B."/>
            <person name="Youngblood R."/>
            <person name="Simpson S."/>
            <person name="Babiker E."/>
            <person name="Staton M."/>
        </authorList>
    </citation>
    <scope>NUCLEOTIDE SEQUENCE [LARGE SCALE GENOMIC DNA]</scope>
    <source>
        <tissue evidence="7">Leaf</tissue>
    </source>
</reference>
<comment type="subunit">
    <text evidence="4">Interacts with RAN1.</text>
</comment>
<dbReference type="PROSITE" id="PS50177">
    <property type="entry name" value="NTF2_DOMAIN"/>
    <property type="match status" value="1"/>
</dbReference>
<evidence type="ECO:0000259" key="6">
    <source>
        <dbReference type="PROSITE" id="PS50177"/>
    </source>
</evidence>
<name>A0AA39DN59_VITRO</name>
<comment type="caution">
    <text evidence="7">The sequence shown here is derived from an EMBL/GenBank/DDBJ whole genome shotgun (WGS) entry which is preliminary data.</text>
</comment>
<evidence type="ECO:0000256" key="3">
    <source>
        <dbReference type="ARBA" id="ARBA00058161"/>
    </source>
</evidence>
<proteinExistence type="predicted"/>
<evidence type="ECO:0000313" key="7">
    <source>
        <dbReference type="EMBL" id="KAJ9689620.1"/>
    </source>
</evidence>